<name>A0A7J4Y244_BACOV</name>
<accession>A0A7J4Y244</accession>
<feature type="domain" description="Transposase IS4-like" evidence="1">
    <location>
        <begin position="95"/>
        <end position="246"/>
    </location>
</feature>
<dbReference type="Pfam" id="PF01609">
    <property type="entry name" value="DDE_Tnp_1"/>
    <property type="match status" value="1"/>
</dbReference>
<evidence type="ECO:0000313" key="4">
    <source>
        <dbReference type="Proteomes" id="UP000424805"/>
    </source>
</evidence>
<dbReference type="GO" id="GO:0003677">
    <property type="term" value="F:DNA binding"/>
    <property type="evidence" value="ECO:0007669"/>
    <property type="project" value="InterPro"/>
</dbReference>
<sequence length="257" mass="30374">MTHYPTDLTEKQWQVIKKIINPQERRRKHSLREIMNAILYVNKTGCQWRMLPSDFAPWQTVYYYFRKWKCEGVFEEVMDCLRSFIRKQSGRYANPSLGIIDSRSVKTSHHVDSERGIDGNKKIKGRKEHIIVDTLGLPLSVKIHKANLHDSKGAQQTIENLSHKFPRLTKILADGGYRGDLADWVRKKFGWILEVVPRPEECPCKFHVLPKRWIVERTFSWLENFRRLTIDYEFLAETAETMVQIAFIQIMLNKIIE</sequence>
<protein>
    <submittedName>
        <fullName evidence="3">IS5 family transposase</fullName>
    </submittedName>
</protein>
<evidence type="ECO:0000259" key="1">
    <source>
        <dbReference type="Pfam" id="PF01609"/>
    </source>
</evidence>
<reference evidence="3 4" key="1">
    <citation type="journal article" date="2019" name="Nat. Med.">
        <title>A library of human gut bacterial isolates paired with longitudinal multiomics data enables mechanistic microbiome research.</title>
        <authorList>
            <person name="Poyet M."/>
            <person name="Groussin M."/>
            <person name="Gibbons S.M."/>
            <person name="Avila-Pacheco J."/>
            <person name="Jiang X."/>
            <person name="Kearney S.M."/>
            <person name="Perrotta A.R."/>
            <person name="Berdy B."/>
            <person name="Zhao S."/>
            <person name="Lieberman T.D."/>
            <person name="Swanson P.K."/>
            <person name="Smith M."/>
            <person name="Roesemann S."/>
            <person name="Alexander J.E."/>
            <person name="Rich S.A."/>
            <person name="Livny J."/>
            <person name="Vlamakis H."/>
            <person name="Clish C."/>
            <person name="Bullock K."/>
            <person name="Deik A."/>
            <person name="Scott J."/>
            <person name="Pierce K.A."/>
            <person name="Xavier R.J."/>
            <person name="Alm E.J."/>
        </authorList>
    </citation>
    <scope>NUCLEOTIDE SEQUENCE [LARGE SCALE GENOMIC DNA]</scope>
    <source>
        <strain evidence="3 4">BIOML-A15</strain>
    </source>
</reference>
<dbReference type="Pfam" id="PF13340">
    <property type="entry name" value="DUF4096"/>
    <property type="match status" value="1"/>
</dbReference>
<dbReference type="InterPro" id="IPR002559">
    <property type="entry name" value="Transposase_11"/>
</dbReference>
<dbReference type="EMBL" id="VWFP01000003">
    <property type="protein sequence ID" value="KAA4629455.1"/>
    <property type="molecule type" value="Genomic_DNA"/>
</dbReference>
<dbReference type="PANTHER" id="PTHR30007">
    <property type="entry name" value="PHP DOMAIN PROTEIN"/>
    <property type="match status" value="1"/>
</dbReference>
<dbReference type="GO" id="GO:0004803">
    <property type="term" value="F:transposase activity"/>
    <property type="evidence" value="ECO:0007669"/>
    <property type="project" value="InterPro"/>
</dbReference>
<dbReference type="InterPro" id="IPR025161">
    <property type="entry name" value="IS402-like_dom"/>
</dbReference>
<dbReference type="GO" id="GO:0006313">
    <property type="term" value="P:DNA transposition"/>
    <property type="evidence" value="ECO:0007669"/>
    <property type="project" value="InterPro"/>
</dbReference>
<dbReference type="Proteomes" id="UP000424805">
    <property type="component" value="Unassembled WGS sequence"/>
</dbReference>
<comment type="caution">
    <text evidence="3">The sequence shown here is derived from an EMBL/GenBank/DDBJ whole genome shotgun (WGS) entry which is preliminary data.</text>
</comment>
<organism evidence="3 4">
    <name type="scientific">Bacteroides ovatus</name>
    <dbReference type="NCBI Taxonomy" id="28116"/>
    <lineage>
        <taxon>Bacteria</taxon>
        <taxon>Pseudomonadati</taxon>
        <taxon>Bacteroidota</taxon>
        <taxon>Bacteroidia</taxon>
        <taxon>Bacteroidales</taxon>
        <taxon>Bacteroidaceae</taxon>
        <taxon>Bacteroides</taxon>
    </lineage>
</organism>
<dbReference type="PANTHER" id="PTHR30007:SF0">
    <property type="entry name" value="TRANSPOSASE"/>
    <property type="match status" value="1"/>
</dbReference>
<evidence type="ECO:0000259" key="2">
    <source>
        <dbReference type="Pfam" id="PF13340"/>
    </source>
</evidence>
<evidence type="ECO:0000313" key="3">
    <source>
        <dbReference type="EMBL" id="KAA4629455.1"/>
    </source>
</evidence>
<dbReference type="AlphaFoldDB" id="A0A7J4Y244"/>
<gene>
    <name evidence="3" type="ORF">F3B90_04795</name>
</gene>
<dbReference type="NCBIfam" id="NF033580">
    <property type="entry name" value="transpos_IS5_3"/>
    <property type="match status" value="1"/>
</dbReference>
<feature type="domain" description="Insertion element IS402-like" evidence="2">
    <location>
        <begin position="8"/>
        <end position="78"/>
    </location>
</feature>
<proteinExistence type="predicted"/>